<accession>A0AAW2IEU6</accession>
<dbReference type="Gene3D" id="3.60.10.10">
    <property type="entry name" value="Endonuclease/exonuclease/phosphatase"/>
    <property type="match status" value="1"/>
</dbReference>
<keyword evidence="2" id="KW-0378">Hydrolase</keyword>
<evidence type="ECO:0000256" key="2">
    <source>
        <dbReference type="ARBA" id="ARBA00022801"/>
    </source>
</evidence>
<evidence type="ECO:0000256" key="1">
    <source>
        <dbReference type="ARBA" id="ARBA00010774"/>
    </source>
</evidence>
<dbReference type="Pfam" id="PF03372">
    <property type="entry name" value="Exo_endo_phos"/>
    <property type="match status" value="1"/>
</dbReference>
<proteinExistence type="inferred from homology"/>
<evidence type="ECO:0000256" key="3">
    <source>
        <dbReference type="ARBA" id="ARBA00023807"/>
    </source>
</evidence>
<dbReference type="InterPro" id="IPR036691">
    <property type="entry name" value="Endo/exonu/phosph_ase_sf"/>
</dbReference>
<comment type="caution">
    <text evidence="5">The sequence shown here is derived from an EMBL/GenBank/DDBJ whole genome shotgun (WGS) entry which is preliminary data.</text>
</comment>
<dbReference type="GO" id="GO:0000175">
    <property type="term" value="F:3'-5'-RNA exonuclease activity"/>
    <property type="evidence" value="ECO:0007669"/>
    <property type="project" value="TreeGrafter"/>
</dbReference>
<organism evidence="5">
    <name type="scientific">Menopon gallinae</name>
    <name type="common">poultry shaft louse</name>
    <dbReference type="NCBI Taxonomy" id="328185"/>
    <lineage>
        <taxon>Eukaryota</taxon>
        <taxon>Metazoa</taxon>
        <taxon>Ecdysozoa</taxon>
        <taxon>Arthropoda</taxon>
        <taxon>Hexapoda</taxon>
        <taxon>Insecta</taxon>
        <taxon>Pterygota</taxon>
        <taxon>Neoptera</taxon>
        <taxon>Paraneoptera</taxon>
        <taxon>Psocodea</taxon>
        <taxon>Troctomorpha</taxon>
        <taxon>Phthiraptera</taxon>
        <taxon>Amblycera</taxon>
        <taxon>Menoponidae</taxon>
        <taxon>Menopon</taxon>
    </lineage>
</organism>
<dbReference type="SUPFAM" id="SSF56219">
    <property type="entry name" value="DNase I-like"/>
    <property type="match status" value="1"/>
</dbReference>
<gene>
    <name evidence="5" type="ORF">PYX00_001957</name>
</gene>
<dbReference type="InterPro" id="IPR005135">
    <property type="entry name" value="Endo/exonuclease/phosphatase"/>
</dbReference>
<dbReference type="AlphaFoldDB" id="A0AAW2IEU6"/>
<feature type="domain" description="Endonuclease/exonuclease/phosphatase" evidence="4">
    <location>
        <begin position="136"/>
        <end position="398"/>
    </location>
</feature>
<dbReference type="EMBL" id="JARGDH010000001">
    <property type="protein sequence ID" value="KAL0280749.1"/>
    <property type="molecule type" value="Genomic_DNA"/>
</dbReference>
<comment type="similarity">
    <text evidence="1">Belongs to the CCR4/nocturin family.</text>
</comment>
<name>A0AAW2IEU6_9NEOP</name>
<evidence type="ECO:0000313" key="5">
    <source>
        <dbReference type="EMBL" id="KAL0280749.1"/>
    </source>
</evidence>
<dbReference type="InterPro" id="IPR050410">
    <property type="entry name" value="CCR4/nocturin_mRNA_transcr"/>
</dbReference>
<sequence>MCSMEELNAGEAFDPKEMKKNLEIAELLAKGAMVMSPAAKRRLAARRLEMGVEQDSEFVPPRHVLLYLVRMGSFSSTPKIENPDSEDDDVIPTYQPSSREELIDRCRNEIEECGRPPLLLRHFRRLVGDSPFVRVLQWNVLSQCLGKNHDCFVESAEGVLDWPARRIMMLQEIIQYNPDVICLQEVDHFRFLEAALGSIGYSGKFFEKPDSPCLYLADNNGPDGTAVFFRKSKFELISSHTRILEVWRIQSNQVSLACLLRERSTGEEICVAATHLKAKAGALLATLRDNQGKDLLNWLSTVSDGRPIVLCGDFNAEPTEPVYMSTTTHSLGLRSAYCVDGEEPRYTTWKIRAEGEICHTIDYIFHSGRLSPAALLEFPDEETIGPARVPSLHYPSDHFSLVADFSLRKA</sequence>
<evidence type="ECO:0000259" key="4">
    <source>
        <dbReference type="Pfam" id="PF03372"/>
    </source>
</evidence>
<reference evidence="5" key="1">
    <citation type="journal article" date="2024" name="Gigascience">
        <title>Chromosome-level genome of the poultry shaft louse Menopon gallinae provides insight into the host-switching and adaptive evolution of parasitic lice.</title>
        <authorList>
            <person name="Xu Y."/>
            <person name="Ma L."/>
            <person name="Liu S."/>
            <person name="Liang Y."/>
            <person name="Liu Q."/>
            <person name="He Z."/>
            <person name="Tian L."/>
            <person name="Duan Y."/>
            <person name="Cai W."/>
            <person name="Li H."/>
            <person name="Song F."/>
        </authorList>
    </citation>
    <scope>NUCLEOTIDE SEQUENCE</scope>
    <source>
        <strain evidence="5">Cailab_2023a</strain>
    </source>
</reference>
<dbReference type="GO" id="GO:0006139">
    <property type="term" value="P:nucleobase-containing compound metabolic process"/>
    <property type="evidence" value="ECO:0007669"/>
    <property type="project" value="UniProtKB-ARBA"/>
</dbReference>
<dbReference type="PANTHER" id="PTHR12121">
    <property type="entry name" value="CARBON CATABOLITE REPRESSOR PROTEIN 4"/>
    <property type="match status" value="1"/>
</dbReference>
<protein>
    <recommendedName>
        <fullName evidence="3">Nocturnin</fullName>
    </recommendedName>
</protein>
<dbReference type="PANTHER" id="PTHR12121:SF45">
    <property type="entry name" value="NOCTURNIN"/>
    <property type="match status" value="1"/>
</dbReference>